<gene>
    <name evidence="3" type="ORF">AFUS01_LOCUS15042</name>
</gene>
<dbReference type="OrthoDB" id="10268090at2759"/>
<comment type="caution">
    <text evidence="3">The sequence shown here is derived from an EMBL/GenBank/DDBJ whole genome shotgun (WGS) entry which is preliminary data.</text>
</comment>
<dbReference type="InterPro" id="IPR051276">
    <property type="entry name" value="Saccharopine_DH-like_oxidrdct"/>
</dbReference>
<evidence type="ECO:0000313" key="4">
    <source>
        <dbReference type="Proteomes" id="UP000708208"/>
    </source>
</evidence>
<name>A0A8J2JXV1_9HEXA</name>
<feature type="domain" description="Saccharopine dehydrogenase NADP binding" evidence="2">
    <location>
        <begin position="8"/>
        <end position="120"/>
    </location>
</feature>
<dbReference type="PANTHER" id="PTHR12286:SF5">
    <property type="entry name" value="SACCHAROPINE DEHYDROGENASE-LIKE OXIDOREDUCTASE"/>
    <property type="match status" value="1"/>
</dbReference>
<dbReference type="Pfam" id="PF03435">
    <property type="entry name" value="Sacchrp_dh_NADP"/>
    <property type="match status" value="1"/>
</dbReference>
<evidence type="ECO:0000313" key="3">
    <source>
        <dbReference type="EMBL" id="CAG7726114.1"/>
    </source>
</evidence>
<protein>
    <recommendedName>
        <fullName evidence="2">Saccharopine dehydrogenase NADP binding domain-containing protein</fullName>
    </recommendedName>
</protein>
<dbReference type="GO" id="GO:0005811">
    <property type="term" value="C:lipid droplet"/>
    <property type="evidence" value="ECO:0007669"/>
    <property type="project" value="TreeGrafter"/>
</dbReference>
<feature type="non-terminal residue" evidence="3">
    <location>
        <position position="1"/>
    </location>
</feature>
<keyword evidence="4" id="KW-1185">Reference proteome</keyword>
<proteinExistence type="inferred from homology"/>
<dbReference type="InterPro" id="IPR005097">
    <property type="entry name" value="Sacchrp_dh_NADP-bd"/>
</dbReference>
<accession>A0A8J2JXV1</accession>
<dbReference type="GO" id="GO:0009247">
    <property type="term" value="P:glycolipid biosynthetic process"/>
    <property type="evidence" value="ECO:0007669"/>
    <property type="project" value="TreeGrafter"/>
</dbReference>
<dbReference type="Proteomes" id="UP000708208">
    <property type="component" value="Unassembled WGS sequence"/>
</dbReference>
<evidence type="ECO:0000259" key="2">
    <source>
        <dbReference type="Pfam" id="PF03435"/>
    </source>
</evidence>
<dbReference type="GO" id="GO:0005886">
    <property type="term" value="C:plasma membrane"/>
    <property type="evidence" value="ECO:0007669"/>
    <property type="project" value="TreeGrafter"/>
</dbReference>
<dbReference type="AlphaFoldDB" id="A0A8J2JXV1"/>
<dbReference type="EMBL" id="CAJVCH010130995">
    <property type="protein sequence ID" value="CAG7726114.1"/>
    <property type="molecule type" value="Genomic_DNA"/>
</dbReference>
<dbReference type="GO" id="GO:0005739">
    <property type="term" value="C:mitochondrion"/>
    <property type="evidence" value="ECO:0007669"/>
    <property type="project" value="TreeGrafter"/>
</dbReference>
<evidence type="ECO:0000256" key="1">
    <source>
        <dbReference type="ARBA" id="ARBA00038048"/>
    </source>
</evidence>
<sequence length="210" mass="23492">MEKREFDIIVFGASGYTGSFVVEELVKLYPRNSSNGFTWAVAGQNFNELDSVLEEVSELTGKDCSGVDKIFADASDLPSLIQMASKCNVIITSVGPFRFLGENLVKACLAAGTHLIEASGEVHSRGLWNHISTTKFPGVLNSVEIFTEGNDTKKCRTFNYASYRCLVYIHSERKERDTLESLLNHGPKFPHGHSMAHKGYLHYNEDVHRW</sequence>
<dbReference type="PANTHER" id="PTHR12286">
    <property type="entry name" value="SACCHAROPINE DEHYDROGENASE-LIKE OXIDOREDUCTASE"/>
    <property type="match status" value="1"/>
</dbReference>
<comment type="similarity">
    <text evidence="1">Belongs to the saccharopine dehydrogenase family.</text>
</comment>
<organism evidence="3 4">
    <name type="scientific">Allacma fusca</name>
    <dbReference type="NCBI Taxonomy" id="39272"/>
    <lineage>
        <taxon>Eukaryota</taxon>
        <taxon>Metazoa</taxon>
        <taxon>Ecdysozoa</taxon>
        <taxon>Arthropoda</taxon>
        <taxon>Hexapoda</taxon>
        <taxon>Collembola</taxon>
        <taxon>Symphypleona</taxon>
        <taxon>Sminthuridae</taxon>
        <taxon>Allacma</taxon>
    </lineage>
</organism>
<reference evidence="3" key="1">
    <citation type="submission" date="2021-06" db="EMBL/GenBank/DDBJ databases">
        <authorList>
            <person name="Hodson N. C."/>
            <person name="Mongue J. A."/>
            <person name="Jaron S. K."/>
        </authorList>
    </citation>
    <scope>NUCLEOTIDE SEQUENCE</scope>
</reference>